<gene>
    <name evidence="6" type="ORF">PQR63_08110</name>
</gene>
<dbReference type="SUPFAM" id="SSF53850">
    <property type="entry name" value="Periplasmic binding protein-like II"/>
    <property type="match status" value="1"/>
</dbReference>
<dbReference type="InterPro" id="IPR036388">
    <property type="entry name" value="WH-like_DNA-bd_sf"/>
</dbReference>
<evidence type="ECO:0000256" key="1">
    <source>
        <dbReference type="ARBA" id="ARBA00009437"/>
    </source>
</evidence>
<dbReference type="SUPFAM" id="SSF46785">
    <property type="entry name" value="Winged helix' DNA-binding domain"/>
    <property type="match status" value="1"/>
</dbReference>
<keyword evidence="3" id="KW-0238">DNA-binding</keyword>
<dbReference type="PROSITE" id="PS50931">
    <property type="entry name" value="HTH_LYSR"/>
    <property type="match status" value="1"/>
</dbReference>
<evidence type="ECO:0000256" key="2">
    <source>
        <dbReference type="ARBA" id="ARBA00023015"/>
    </source>
</evidence>
<dbReference type="Gene3D" id="1.10.10.10">
    <property type="entry name" value="Winged helix-like DNA-binding domain superfamily/Winged helix DNA-binding domain"/>
    <property type="match status" value="1"/>
</dbReference>
<organism evidence="6 7">
    <name type="scientific">Herbaspirillum rhizosphaerae</name>
    <dbReference type="NCBI Taxonomy" id="346179"/>
    <lineage>
        <taxon>Bacteria</taxon>
        <taxon>Pseudomonadati</taxon>
        <taxon>Pseudomonadota</taxon>
        <taxon>Betaproteobacteria</taxon>
        <taxon>Burkholderiales</taxon>
        <taxon>Oxalobacteraceae</taxon>
        <taxon>Herbaspirillum</taxon>
    </lineage>
</organism>
<evidence type="ECO:0000256" key="4">
    <source>
        <dbReference type="ARBA" id="ARBA00023163"/>
    </source>
</evidence>
<evidence type="ECO:0000256" key="3">
    <source>
        <dbReference type="ARBA" id="ARBA00023125"/>
    </source>
</evidence>
<dbReference type="PANTHER" id="PTHR30537:SF80">
    <property type="entry name" value="TRANSCRIPTIONAL REGULATOR"/>
    <property type="match status" value="1"/>
</dbReference>
<proteinExistence type="inferred from homology"/>
<dbReference type="PRINTS" id="PR00039">
    <property type="entry name" value="HTHLYSR"/>
</dbReference>
<dbReference type="CDD" id="cd08422">
    <property type="entry name" value="PBP2_CrgA_like"/>
    <property type="match status" value="1"/>
</dbReference>
<keyword evidence="4" id="KW-0804">Transcription</keyword>
<dbReference type="EMBL" id="JAQQFR010000004">
    <property type="protein sequence ID" value="MFL9878340.1"/>
    <property type="molecule type" value="Genomic_DNA"/>
</dbReference>
<dbReference type="InterPro" id="IPR058163">
    <property type="entry name" value="LysR-type_TF_proteobact-type"/>
</dbReference>
<evidence type="ECO:0000259" key="5">
    <source>
        <dbReference type="PROSITE" id="PS50931"/>
    </source>
</evidence>
<dbReference type="Proteomes" id="UP001629214">
    <property type="component" value="Unassembled WGS sequence"/>
</dbReference>
<evidence type="ECO:0000313" key="7">
    <source>
        <dbReference type="Proteomes" id="UP001629214"/>
    </source>
</evidence>
<keyword evidence="7" id="KW-1185">Reference proteome</keyword>
<dbReference type="Pfam" id="PF00126">
    <property type="entry name" value="HTH_1"/>
    <property type="match status" value="1"/>
</dbReference>
<comment type="caution">
    <text evidence="6">The sequence shown here is derived from an EMBL/GenBank/DDBJ whole genome shotgun (WGS) entry which is preliminary data.</text>
</comment>
<reference evidence="6 7" key="1">
    <citation type="journal article" date="2024" name="Chem. Sci.">
        <title>Discovery of megapolipeptins by genome mining of a Burkholderiales bacteria collection.</title>
        <authorList>
            <person name="Paulo B.S."/>
            <person name="Recchia M.J.J."/>
            <person name="Lee S."/>
            <person name="Fergusson C.H."/>
            <person name="Romanowski S.B."/>
            <person name="Hernandez A."/>
            <person name="Krull N."/>
            <person name="Liu D.Y."/>
            <person name="Cavanagh H."/>
            <person name="Bos A."/>
            <person name="Gray C.A."/>
            <person name="Murphy B.T."/>
            <person name="Linington R.G."/>
            <person name="Eustaquio A.S."/>
        </authorList>
    </citation>
    <scope>NUCLEOTIDE SEQUENCE [LARGE SCALE GENOMIC DNA]</scope>
    <source>
        <strain evidence="6 7">RL21-008-BIB-B</strain>
    </source>
</reference>
<dbReference type="Pfam" id="PF03466">
    <property type="entry name" value="LysR_substrate"/>
    <property type="match status" value="1"/>
</dbReference>
<dbReference type="PANTHER" id="PTHR30537">
    <property type="entry name" value="HTH-TYPE TRANSCRIPTIONAL REGULATOR"/>
    <property type="match status" value="1"/>
</dbReference>
<keyword evidence="2" id="KW-0805">Transcription regulation</keyword>
<dbReference type="RefSeq" id="WP_408167208.1">
    <property type="nucleotide sequence ID" value="NZ_JAQQFR010000004.1"/>
</dbReference>
<accession>A0ABW8Z774</accession>
<dbReference type="Gene3D" id="3.40.190.290">
    <property type="match status" value="1"/>
</dbReference>
<evidence type="ECO:0000313" key="6">
    <source>
        <dbReference type="EMBL" id="MFL9878340.1"/>
    </source>
</evidence>
<dbReference type="InterPro" id="IPR036390">
    <property type="entry name" value="WH_DNA-bd_sf"/>
</dbReference>
<protein>
    <submittedName>
        <fullName evidence="6">LysR substrate-binding domain-containing protein</fullName>
    </submittedName>
</protein>
<comment type="similarity">
    <text evidence="1">Belongs to the LysR transcriptional regulatory family.</text>
</comment>
<sequence length="292" mass="31732">MDRLNAMATFINVVESASFSGAARRLEIGQPAVSKTIAQLEERLGLRLLLRSTRGLTPTEAGQRFYERALRAIEEADEAERSARDAGTGLSGPLRVCAAVTFTRIRILPYLKPFLDMHPQLSLDIVLDDRHIDMLEEGIDVALRMGSLSDSGMTARKIAQNPRSVLGTPAYFAQHGVPATPADLSCHNAVIYGQTGSSWEFRRGSTEVSVAVNGRIKVNAAEGVRAAVLADMGLAISSEWMFEPELASGALQRVLTEWQLPAMDLWAVYPGGRMASAKARAFIAYVEELLSA</sequence>
<dbReference type="InterPro" id="IPR005119">
    <property type="entry name" value="LysR_subst-bd"/>
</dbReference>
<name>A0ABW8Z774_9BURK</name>
<feature type="domain" description="HTH lysR-type" evidence="5">
    <location>
        <begin position="1"/>
        <end position="59"/>
    </location>
</feature>
<dbReference type="InterPro" id="IPR000847">
    <property type="entry name" value="LysR_HTH_N"/>
</dbReference>